<gene>
    <name evidence="1" type="ORF">RAN89_16520</name>
</gene>
<dbReference type="RefSeq" id="WP_313867320.1">
    <property type="nucleotide sequence ID" value="NZ_CP132507.1"/>
</dbReference>
<dbReference type="Proteomes" id="UP001302257">
    <property type="component" value="Chromosome"/>
</dbReference>
<protein>
    <submittedName>
        <fullName evidence="1">DUF1045 domain-containing protein</fullName>
    </submittedName>
</protein>
<dbReference type="InterPro" id="IPR009389">
    <property type="entry name" value="DUF1045"/>
</dbReference>
<organism evidence="1 2">
    <name type="scientific">Rhodoferax mekongensis</name>
    <dbReference type="NCBI Taxonomy" id="3068341"/>
    <lineage>
        <taxon>Bacteria</taxon>
        <taxon>Pseudomonadati</taxon>
        <taxon>Pseudomonadota</taxon>
        <taxon>Betaproteobacteria</taxon>
        <taxon>Burkholderiales</taxon>
        <taxon>Comamonadaceae</taxon>
        <taxon>Rhodoferax</taxon>
    </lineage>
</organism>
<accession>A0ABZ0AXT7</accession>
<dbReference type="PIRSF" id="PIRSF033328">
    <property type="entry name" value="Phest_Mll4975"/>
    <property type="match status" value="1"/>
</dbReference>
<dbReference type="Pfam" id="PF06299">
    <property type="entry name" value="DUF1045"/>
    <property type="match status" value="1"/>
</dbReference>
<sequence>MTESHYHRYAVYYAPAMGSDAWHAGSQWLGRCAHDGLLRLQSVVDGMSPLTLAELTAAPRRYGWHATLKAPFTLAAGVNLQQLRERMAQLAGSLSAIPMPRLQVSHLDDFLALTPVGDTTGLDHIAAACVRELHALVAPLSEAELQRRRKAPLTAAEDAMLVAWGYPYVFEHFRFHMSLTGSLHGRVPQEVQALQTAAQRHFDGKTPDHMDSLTLFAEPQPGADFVVLDQFPLAP</sequence>
<dbReference type="EMBL" id="CP132507">
    <property type="protein sequence ID" value="WNO04483.1"/>
    <property type="molecule type" value="Genomic_DNA"/>
</dbReference>
<keyword evidence="2" id="KW-1185">Reference proteome</keyword>
<proteinExistence type="predicted"/>
<name>A0ABZ0AXT7_9BURK</name>
<evidence type="ECO:0000313" key="1">
    <source>
        <dbReference type="EMBL" id="WNO04483.1"/>
    </source>
</evidence>
<reference evidence="1 2" key="1">
    <citation type="submission" date="2023-08" db="EMBL/GenBank/DDBJ databases">
        <title>Rhodoferax potami sp. nov. and Rhodoferax mekongensis sp. nov., isolated from the Mekong River in Thailand.</title>
        <authorList>
            <person name="Kitikhun S."/>
            <person name="Charoenyingcharoen P."/>
            <person name="Siriarchawattana P."/>
            <person name="Likhitrattanapisal S."/>
            <person name="Nilsakha T."/>
            <person name="Chanpet A."/>
            <person name="Rattanawaree P."/>
            <person name="Ingsriswang S."/>
        </authorList>
    </citation>
    <scope>NUCLEOTIDE SEQUENCE [LARGE SCALE GENOMIC DNA]</scope>
    <source>
        <strain evidence="1 2">TBRC 17307</strain>
    </source>
</reference>
<evidence type="ECO:0000313" key="2">
    <source>
        <dbReference type="Proteomes" id="UP001302257"/>
    </source>
</evidence>